<sequence>MELLVILAIALIVGAVLLVRKRRGQRPGTARNTGNPGNPE</sequence>
<gene>
    <name evidence="1" type="ORF">ACFO0B_05425</name>
</gene>
<dbReference type="Proteomes" id="UP001595696">
    <property type="component" value="Unassembled WGS sequence"/>
</dbReference>
<evidence type="ECO:0000313" key="1">
    <source>
        <dbReference type="EMBL" id="MFC3961427.1"/>
    </source>
</evidence>
<proteinExistence type="predicted"/>
<accession>A0ABV8DP54</accession>
<comment type="caution">
    <text evidence="1">The sequence shown here is derived from an EMBL/GenBank/DDBJ whole genome shotgun (WGS) entry which is preliminary data.</text>
</comment>
<keyword evidence="2" id="KW-1185">Reference proteome</keyword>
<dbReference type="EMBL" id="JBHSAX010000005">
    <property type="protein sequence ID" value="MFC3961427.1"/>
    <property type="molecule type" value="Genomic_DNA"/>
</dbReference>
<evidence type="ECO:0008006" key="3">
    <source>
        <dbReference type="Google" id="ProtNLM"/>
    </source>
</evidence>
<evidence type="ECO:0000313" key="2">
    <source>
        <dbReference type="Proteomes" id="UP001595696"/>
    </source>
</evidence>
<reference evidence="2" key="1">
    <citation type="journal article" date="2019" name="Int. J. Syst. Evol. Microbiol.">
        <title>The Global Catalogue of Microorganisms (GCM) 10K type strain sequencing project: providing services to taxonomists for standard genome sequencing and annotation.</title>
        <authorList>
            <consortium name="The Broad Institute Genomics Platform"/>
            <consortium name="The Broad Institute Genome Sequencing Center for Infectious Disease"/>
            <person name="Wu L."/>
            <person name="Ma J."/>
        </authorList>
    </citation>
    <scope>NUCLEOTIDE SEQUENCE [LARGE SCALE GENOMIC DNA]</scope>
    <source>
        <strain evidence="2">CGMCC 4.7330</strain>
    </source>
</reference>
<dbReference type="RefSeq" id="WP_378611181.1">
    <property type="nucleotide sequence ID" value="NZ_JBHSAX010000005.1"/>
</dbReference>
<name>A0ABV8DP54_9NOCA</name>
<protein>
    <recommendedName>
        <fullName evidence="3">LPXTG cell wall anchor domain-containing protein</fullName>
    </recommendedName>
</protein>
<organism evidence="1 2">
    <name type="scientific">Nocardia jiangsuensis</name>
    <dbReference type="NCBI Taxonomy" id="1691563"/>
    <lineage>
        <taxon>Bacteria</taxon>
        <taxon>Bacillati</taxon>
        <taxon>Actinomycetota</taxon>
        <taxon>Actinomycetes</taxon>
        <taxon>Mycobacteriales</taxon>
        <taxon>Nocardiaceae</taxon>
        <taxon>Nocardia</taxon>
    </lineage>
</organism>